<reference evidence="1 2" key="1">
    <citation type="journal article" date="2019" name="Environ. Microbiol.">
        <title>At the nexus of three kingdoms: the genome of the mycorrhizal fungus Gigaspora margarita provides insights into plant, endobacterial and fungal interactions.</title>
        <authorList>
            <person name="Venice F."/>
            <person name="Ghignone S."/>
            <person name="Salvioli di Fossalunga A."/>
            <person name="Amselem J."/>
            <person name="Novero M."/>
            <person name="Xianan X."/>
            <person name="Sedzielewska Toro K."/>
            <person name="Morin E."/>
            <person name="Lipzen A."/>
            <person name="Grigoriev I.V."/>
            <person name="Henrissat B."/>
            <person name="Martin F.M."/>
            <person name="Bonfante P."/>
        </authorList>
    </citation>
    <scope>NUCLEOTIDE SEQUENCE [LARGE SCALE GENOMIC DNA]</scope>
    <source>
        <strain evidence="1 2">BEG34</strain>
    </source>
</reference>
<dbReference type="InterPro" id="IPR043504">
    <property type="entry name" value="Peptidase_S1_PA_chymotrypsin"/>
</dbReference>
<protein>
    <submittedName>
        <fullName evidence="1">Uncharacterized protein</fullName>
    </submittedName>
</protein>
<name>A0A8H3X925_GIGMA</name>
<dbReference type="SUPFAM" id="SSF50494">
    <property type="entry name" value="Trypsin-like serine proteases"/>
    <property type="match status" value="1"/>
</dbReference>
<organism evidence="1 2">
    <name type="scientific">Gigaspora margarita</name>
    <dbReference type="NCBI Taxonomy" id="4874"/>
    <lineage>
        <taxon>Eukaryota</taxon>
        <taxon>Fungi</taxon>
        <taxon>Fungi incertae sedis</taxon>
        <taxon>Mucoromycota</taxon>
        <taxon>Glomeromycotina</taxon>
        <taxon>Glomeromycetes</taxon>
        <taxon>Diversisporales</taxon>
        <taxon>Gigasporaceae</taxon>
        <taxon>Gigaspora</taxon>
    </lineage>
</organism>
<dbReference type="EMBL" id="WTPW01001503">
    <property type="protein sequence ID" value="KAF0432009.1"/>
    <property type="molecule type" value="Genomic_DNA"/>
</dbReference>
<keyword evidence="2" id="KW-1185">Reference proteome</keyword>
<gene>
    <name evidence="1" type="ORF">F8M41_005347</name>
</gene>
<evidence type="ECO:0000313" key="1">
    <source>
        <dbReference type="EMBL" id="KAF0432009.1"/>
    </source>
</evidence>
<dbReference type="InterPro" id="IPR009003">
    <property type="entry name" value="Peptidase_S1_PA"/>
</dbReference>
<sequence length="113" mass="12190">MVTSVGASICKSGRITHVTCGEVLEFDVVRLFRDLDNLTEIAWEMIDTNIKSIAGDSGGTVFTYSAIPPYVSVVGTVVGGNSYITEFLPLSVSLRVSRLVYNLNLSIIAIPPH</sequence>
<dbReference type="AlphaFoldDB" id="A0A8H3X925"/>
<accession>A0A8H3X925</accession>
<dbReference type="Gene3D" id="2.40.10.10">
    <property type="entry name" value="Trypsin-like serine proteases"/>
    <property type="match status" value="1"/>
</dbReference>
<comment type="caution">
    <text evidence="1">The sequence shown here is derived from an EMBL/GenBank/DDBJ whole genome shotgun (WGS) entry which is preliminary data.</text>
</comment>
<evidence type="ECO:0000313" key="2">
    <source>
        <dbReference type="Proteomes" id="UP000439903"/>
    </source>
</evidence>
<dbReference type="Proteomes" id="UP000439903">
    <property type="component" value="Unassembled WGS sequence"/>
</dbReference>
<proteinExistence type="predicted"/>